<comment type="caution">
    <text evidence="7">The sequence shown here is derived from an EMBL/GenBank/DDBJ whole genome shotgun (WGS) entry which is preliminary data.</text>
</comment>
<evidence type="ECO:0000259" key="6">
    <source>
        <dbReference type="PROSITE" id="PS51720"/>
    </source>
</evidence>
<dbReference type="SUPFAM" id="SSF52540">
    <property type="entry name" value="P-loop containing nucleoside triphosphate hydrolases"/>
    <property type="match status" value="4"/>
</dbReference>
<dbReference type="FunFam" id="3.40.50.300:FF:000366">
    <property type="entry name" value="GTPase, IMAP family member 2"/>
    <property type="match status" value="1"/>
</dbReference>
<dbReference type="InterPro" id="IPR006703">
    <property type="entry name" value="G_AIG1"/>
</dbReference>
<evidence type="ECO:0000256" key="2">
    <source>
        <dbReference type="ARBA" id="ARBA00022741"/>
    </source>
</evidence>
<dbReference type="InterPro" id="IPR045058">
    <property type="entry name" value="GIMA/IAN/Toc"/>
</dbReference>
<protein>
    <recommendedName>
        <fullName evidence="6">AIG1-type G domain-containing protein</fullName>
    </recommendedName>
</protein>
<dbReference type="EMBL" id="VFJC01000030">
    <property type="protein sequence ID" value="KAB5517564.1"/>
    <property type="molecule type" value="Genomic_DNA"/>
</dbReference>
<evidence type="ECO:0000313" key="7">
    <source>
        <dbReference type="EMBL" id="KAB5517564.1"/>
    </source>
</evidence>
<evidence type="ECO:0000313" key="8">
    <source>
        <dbReference type="Proteomes" id="UP000327468"/>
    </source>
</evidence>
<keyword evidence="2" id="KW-0547">Nucleotide-binding</keyword>
<keyword evidence="3" id="KW-0342">GTP-binding</keyword>
<dbReference type="Proteomes" id="UP000327468">
    <property type="component" value="Chromosome 29"/>
</dbReference>
<dbReference type="InterPro" id="IPR027417">
    <property type="entry name" value="P-loop_NTPase"/>
</dbReference>
<dbReference type="Gene3D" id="3.40.50.300">
    <property type="entry name" value="P-loop containing nucleotide triphosphate hydrolases"/>
    <property type="match status" value="4"/>
</dbReference>
<dbReference type="Pfam" id="PF04548">
    <property type="entry name" value="AIG1"/>
    <property type="match status" value="4"/>
</dbReference>
<dbReference type="GO" id="GO:0005525">
    <property type="term" value="F:GTP binding"/>
    <property type="evidence" value="ECO:0007669"/>
    <property type="project" value="UniProtKB-KW"/>
</dbReference>
<reference evidence="7 8" key="1">
    <citation type="submission" date="2019-06" db="EMBL/GenBank/DDBJ databases">
        <title>A chromosome-scale genome assembly of the striped catfish, Pangasianodon hypophthalmus.</title>
        <authorList>
            <person name="Wen M."/>
            <person name="Zahm M."/>
            <person name="Roques C."/>
            <person name="Cabau C."/>
            <person name="Klopp C."/>
            <person name="Donnadieu C."/>
            <person name="Jouanno E."/>
            <person name="Avarre J.-C."/>
            <person name="Campet M."/>
            <person name="Ha T.T.T."/>
            <person name="Dugue R."/>
            <person name="Lampietro C."/>
            <person name="Louis A."/>
            <person name="Herpin A."/>
            <person name="Echchiki A."/>
            <person name="Berthelot C."/>
            <person name="Parey E."/>
            <person name="Roest-Crollius H."/>
            <person name="Braasch I."/>
            <person name="Postlethwait J."/>
            <person name="Bobe J."/>
            <person name="Montfort J."/>
            <person name="Bouchez O."/>
            <person name="Begum T."/>
            <person name="Schartl M."/>
            <person name="Guiguen Y."/>
        </authorList>
    </citation>
    <scope>NUCLEOTIDE SEQUENCE [LARGE SCALE GENOMIC DNA]</scope>
    <source>
        <strain evidence="7 8">Indonesia</strain>
        <tissue evidence="7">Blood</tissue>
    </source>
</reference>
<keyword evidence="4" id="KW-0175">Coiled coil</keyword>
<accession>A0A5N5JI37</accession>
<evidence type="ECO:0000256" key="5">
    <source>
        <dbReference type="SAM" id="MobiDB-lite"/>
    </source>
</evidence>
<evidence type="ECO:0000256" key="4">
    <source>
        <dbReference type="SAM" id="Coils"/>
    </source>
</evidence>
<feature type="domain" description="AIG1-type G" evidence="6">
    <location>
        <begin position="719"/>
        <end position="922"/>
    </location>
</feature>
<feature type="coiled-coil region" evidence="4">
    <location>
        <begin position="687"/>
        <end position="714"/>
    </location>
</feature>
<gene>
    <name evidence="7" type="ORF">PHYPO_G00168610</name>
</gene>
<feature type="domain" description="AIG1-type G" evidence="6">
    <location>
        <begin position="8"/>
        <end position="202"/>
    </location>
</feature>
<dbReference type="PROSITE" id="PS51720">
    <property type="entry name" value="G_AIG1"/>
    <property type="match status" value="3"/>
</dbReference>
<dbReference type="PANTHER" id="PTHR10903">
    <property type="entry name" value="GTPASE, IMAP FAMILY MEMBER-RELATED"/>
    <property type="match status" value="1"/>
</dbReference>
<dbReference type="CDD" id="cd01852">
    <property type="entry name" value="AIG1"/>
    <property type="match status" value="1"/>
</dbReference>
<evidence type="ECO:0000256" key="3">
    <source>
        <dbReference type="ARBA" id="ARBA00023134"/>
    </source>
</evidence>
<comment type="similarity">
    <text evidence="1">Belongs to the TRAFAC class TrmE-Era-EngA-EngB-Septin-like GTPase superfamily. AIG1/Toc34/Toc159-like paraseptin GTPase family. IAN subfamily.</text>
</comment>
<keyword evidence="8" id="KW-1185">Reference proteome</keyword>
<evidence type="ECO:0000256" key="1">
    <source>
        <dbReference type="ARBA" id="ARBA00008535"/>
    </source>
</evidence>
<feature type="region of interest" description="Disordered" evidence="5">
    <location>
        <begin position="960"/>
        <end position="1094"/>
    </location>
</feature>
<name>A0A5N5JI37_PANHP</name>
<sequence>MASSIERVSELRIILLGKSVSQTSSVGNFILGKSVFETVDPSHSVEVHSERVRGPVEERIITINTPHLYNPQLSQEELSRRVKESISISKPGPHAFLLVVQSTNFKEEDRTRMKSILSSFSDQAINYTIVINIERGFYKSVFEGKYTAFHRLTDECHRRLQSFPRLHESNKGSVCQLFENIDQMVKDNGGGHLVCEIFEDAQQSFKHYGKPATGIKKRNTPFTEDKTKTKQLNVTGLFKRTNAPEMWRSKRRSTCPPPVVAVLRVVLLGKGLSQTSSVGNFILGRSAFETKDPHSVALRSQKVSRSIEGRYITIINTPDLCKPQLSLEELTQRIKECISLSEPGPHAFLIVVQPHDLTEEDINRLRFILKSFSDKAINYTIVINIESEIYKSAHEGMYTAFHKLTDACHGRHHIFTQLHAGNKDSVCQLFAKIDQMVADNGGEHLVYQISENVENTLKPDGVPTTKEQKSTIGFPDDQIKTNKLNVTGSVKRTELKQDPTLKMVLLGREEEIKASVSKLFRGKKTSQVQKDSESSSECVISKGEVSGHLITLVEMPALCKTRLSEEEVMRQTLHCVSVCDPGVHAFFLIVPEGPLTDEDKSEIEMFQRIFSSRVNNHTIFLINQQSQREQIDEVLQSVIKAYGGQYKFYSSRTNAAELITCVKDLLKKNSGSQYTMAMYSDAQFETQLQYKREIEKLQQRIKELKMRNSDQTQDLTESPDTLRIVLLGKTGVGKSATGNTILGRDTFTEDLSDQSVTIVCQKETVENNGRQITVIDTPGLFDTNTDNDETRKEIVKCISMAAPGPHVFLLVLKIGQRFTEEEREAVRIIEKTFGEKSKMYTIVLFSGGDLLKGTTIEQYMENAGTWLKRLVSEFGNRYHMLNNNDKHRNPRAQVLTLLDKIDSMVRANGGSCYTNEMFQEVEKALEKEKERILKEIEEQIQREKEELKDKHKAEIEKLQKAMEEEQQKRESERKSREEEFKEREKKLRQEMAERERSEREYYERRMKEKMEEINREREENRKQWEKQREEDQKRRDQEEEERKRREQEWKKQQMEEKEKFKREQEEMKKKEKEELKKLQQEYEQKVAEEDRRRRDLEEKIKYAEKSKKKELLDLQLSQQRQWERRMKEEEERRKKQEIWWKEKMESKERFWQIEQDKKKKNSMN</sequence>
<feature type="domain" description="AIG1-type G" evidence="6">
    <location>
        <begin position="260"/>
        <end position="454"/>
    </location>
</feature>
<proteinExistence type="inferred from homology"/>
<dbReference type="PANTHER" id="PTHR10903:SF170">
    <property type="entry name" value="GTPASE IMAP FAMILY MEMBER 7"/>
    <property type="match status" value="1"/>
</dbReference>
<dbReference type="AlphaFoldDB" id="A0A5N5JI37"/>
<organism evidence="7 8">
    <name type="scientific">Pangasianodon hypophthalmus</name>
    <name type="common">Striped catfish</name>
    <name type="synonym">Helicophagus hypophthalmus</name>
    <dbReference type="NCBI Taxonomy" id="310915"/>
    <lineage>
        <taxon>Eukaryota</taxon>
        <taxon>Metazoa</taxon>
        <taxon>Chordata</taxon>
        <taxon>Craniata</taxon>
        <taxon>Vertebrata</taxon>
        <taxon>Euteleostomi</taxon>
        <taxon>Actinopterygii</taxon>
        <taxon>Neopterygii</taxon>
        <taxon>Teleostei</taxon>
        <taxon>Ostariophysi</taxon>
        <taxon>Siluriformes</taxon>
        <taxon>Pangasiidae</taxon>
        <taxon>Pangasianodon</taxon>
    </lineage>
</organism>